<feature type="chain" id="PRO_5009311224" evidence="1">
    <location>
        <begin position="22"/>
        <end position="81"/>
    </location>
</feature>
<name>A0A1I7XHQ2_HETBA</name>
<keyword evidence="1" id="KW-0732">Signal</keyword>
<evidence type="ECO:0000313" key="2">
    <source>
        <dbReference type="Proteomes" id="UP000095283"/>
    </source>
</evidence>
<feature type="signal peptide" evidence="1">
    <location>
        <begin position="1"/>
        <end position="21"/>
    </location>
</feature>
<sequence length="81" mass="9394">MLSHILYGTLILAAIAYIVEAQWGWGRAYGYYPYYGYNHWGNHGWGNGWGHGWGHRLGWSRGHGWGYGYGGWGYGRYNYWG</sequence>
<keyword evidence="2" id="KW-1185">Reference proteome</keyword>
<reference evidence="3" key="1">
    <citation type="submission" date="2016-11" db="UniProtKB">
        <authorList>
            <consortium name="WormBaseParasite"/>
        </authorList>
    </citation>
    <scope>IDENTIFICATION</scope>
</reference>
<dbReference type="AlphaFoldDB" id="A0A1I7XHQ2"/>
<organism evidence="2 3">
    <name type="scientific">Heterorhabditis bacteriophora</name>
    <name type="common">Entomopathogenic nematode worm</name>
    <dbReference type="NCBI Taxonomy" id="37862"/>
    <lineage>
        <taxon>Eukaryota</taxon>
        <taxon>Metazoa</taxon>
        <taxon>Ecdysozoa</taxon>
        <taxon>Nematoda</taxon>
        <taxon>Chromadorea</taxon>
        <taxon>Rhabditida</taxon>
        <taxon>Rhabditina</taxon>
        <taxon>Rhabditomorpha</taxon>
        <taxon>Strongyloidea</taxon>
        <taxon>Heterorhabditidae</taxon>
        <taxon>Heterorhabditis</taxon>
    </lineage>
</organism>
<evidence type="ECO:0000313" key="3">
    <source>
        <dbReference type="WBParaSite" id="Hba_17223"/>
    </source>
</evidence>
<dbReference type="WBParaSite" id="Hba_17223">
    <property type="protein sequence ID" value="Hba_17223"/>
    <property type="gene ID" value="Hba_17223"/>
</dbReference>
<accession>A0A1I7XHQ2</accession>
<dbReference type="Proteomes" id="UP000095283">
    <property type="component" value="Unplaced"/>
</dbReference>
<proteinExistence type="predicted"/>
<evidence type="ECO:0000256" key="1">
    <source>
        <dbReference type="SAM" id="SignalP"/>
    </source>
</evidence>
<protein>
    <submittedName>
        <fullName evidence="3">Foot protein 3 variant 1</fullName>
    </submittedName>
</protein>